<feature type="non-terminal residue" evidence="15">
    <location>
        <position position="704"/>
    </location>
</feature>
<keyword evidence="6" id="KW-0812">Transmembrane</keyword>
<accession>A0A7D9EMF2</accession>
<dbReference type="FunFam" id="2.10.25.10:FF:000009">
    <property type="entry name" value="Low-density lipoprotein receptor isoform 1"/>
    <property type="match status" value="1"/>
</dbReference>
<dbReference type="FunFam" id="2.10.25.10:FF:000002">
    <property type="entry name" value="Latent-transforming growth factor beta-binding protein 3"/>
    <property type="match status" value="1"/>
</dbReference>
<dbReference type="CDD" id="cd00054">
    <property type="entry name" value="EGF_CA"/>
    <property type="match status" value="1"/>
</dbReference>
<evidence type="ECO:0000256" key="3">
    <source>
        <dbReference type="ARBA" id="ARBA00022525"/>
    </source>
</evidence>
<keyword evidence="11 14" id="KW-1015">Disulfide bond</keyword>
<dbReference type="Pfam" id="PF12662">
    <property type="entry name" value="cEGF"/>
    <property type="match status" value="4"/>
</dbReference>
<dbReference type="SMART" id="SM00181">
    <property type="entry name" value="EGF"/>
    <property type="match status" value="13"/>
</dbReference>
<name>A0A7D9EMF2_PARCT</name>
<evidence type="ECO:0000313" key="15">
    <source>
        <dbReference type="EMBL" id="CAB4012544.1"/>
    </source>
</evidence>
<dbReference type="InterPro" id="IPR001881">
    <property type="entry name" value="EGF-like_Ca-bd_dom"/>
</dbReference>
<comment type="caution">
    <text evidence="14">Lacks conserved residue(s) required for the propagation of feature annotation.</text>
</comment>
<comment type="subcellular location">
    <subcellularLocation>
        <location evidence="1">Membrane</location>
        <topology evidence="1">Single-pass type I membrane protein</topology>
    </subcellularLocation>
    <subcellularLocation>
        <location evidence="2">Secreted</location>
    </subcellularLocation>
</comment>
<evidence type="ECO:0000256" key="14">
    <source>
        <dbReference type="PROSITE-ProRule" id="PRU00076"/>
    </source>
</evidence>
<dbReference type="PROSITE" id="PS01186">
    <property type="entry name" value="EGF_2"/>
    <property type="match status" value="6"/>
</dbReference>
<dbReference type="SMART" id="SM00179">
    <property type="entry name" value="EGF_CA"/>
    <property type="match status" value="13"/>
</dbReference>
<dbReference type="InterPro" id="IPR000742">
    <property type="entry name" value="EGF"/>
</dbReference>
<dbReference type="PROSITE" id="PS00010">
    <property type="entry name" value="ASX_HYDROXYL"/>
    <property type="match status" value="8"/>
</dbReference>
<evidence type="ECO:0000256" key="11">
    <source>
        <dbReference type="ARBA" id="ARBA00023157"/>
    </source>
</evidence>
<evidence type="ECO:0000256" key="10">
    <source>
        <dbReference type="ARBA" id="ARBA00023136"/>
    </source>
</evidence>
<keyword evidence="13" id="KW-0325">Glycoprotein</keyword>
<dbReference type="SUPFAM" id="SSF57184">
    <property type="entry name" value="Growth factor receptor domain"/>
    <property type="match status" value="4"/>
</dbReference>
<organism evidence="15 16">
    <name type="scientific">Paramuricea clavata</name>
    <name type="common">Red gorgonian</name>
    <name type="synonym">Violescent sea-whip</name>
    <dbReference type="NCBI Taxonomy" id="317549"/>
    <lineage>
        <taxon>Eukaryota</taxon>
        <taxon>Metazoa</taxon>
        <taxon>Cnidaria</taxon>
        <taxon>Anthozoa</taxon>
        <taxon>Octocorallia</taxon>
        <taxon>Malacalcyonacea</taxon>
        <taxon>Plexauridae</taxon>
        <taxon>Paramuricea</taxon>
    </lineage>
</organism>
<proteinExistence type="predicted"/>
<dbReference type="FunFam" id="2.10.25.10:FF:000038">
    <property type="entry name" value="Fibrillin 2"/>
    <property type="match status" value="1"/>
</dbReference>
<gene>
    <name evidence="15" type="ORF">PACLA_8A064331</name>
</gene>
<dbReference type="InterPro" id="IPR049883">
    <property type="entry name" value="NOTCH1_EGF-like"/>
</dbReference>
<dbReference type="GO" id="GO:0071944">
    <property type="term" value="C:cell periphery"/>
    <property type="evidence" value="ECO:0007669"/>
    <property type="project" value="UniProtKB-ARBA"/>
</dbReference>
<dbReference type="InterPro" id="IPR000152">
    <property type="entry name" value="EGF-type_Asp/Asn_hydroxyl_site"/>
</dbReference>
<keyword evidence="7" id="KW-0732">Signal</keyword>
<dbReference type="PANTHER" id="PTHR47333:SF4">
    <property type="entry name" value="EGF-LIKE DOMAIN-CONTAINING PROTEIN"/>
    <property type="match status" value="1"/>
</dbReference>
<keyword evidence="9" id="KW-1133">Transmembrane helix</keyword>
<dbReference type="FunFam" id="2.10.25.10:FF:000240">
    <property type="entry name" value="Vitamin K-dependent protein S"/>
    <property type="match status" value="4"/>
</dbReference>
<dbReference type="OrthoDB" id="4405280at2759"/>
<comment type="caution">
    <text evidence="15">The sequence shown here is derived from an EMBL/GenBank/DDBJ whole genome shotgun (WGS) entry which is preliminary data.</text>
</comment>
<keyword evidence="12" id="KW-0675">Receptor</keyword>
<evidence type="ECO:0000256" key="6">
    <source>
        <dbReference type="ARBA" id="ARBA00022692"/>
    </source>
</evidence>
<keyword evidence="5" id="KW-0254">Endocytosis</keyword>
<dbReference type="InterPro" id="IPR018097">
    <property type="entry name" value="EGF_Ca-bd_CS"/>
</dbReference>
<keyword evidence="4 14" id="KW-0245">EGF-like domain</keyword>
<protein>
    <submittedName>
        <fullName evidence="15">Fibrillin-2-like isoform X1</fullName>
    </submittedName>
</protein>
<dbReference type="InterPro" id="IPR026823">
    <property type="entry name" value="cEGF"/>
</dbReference>
<dbReference type="GO" id="GO:0005576">
    <property type="term" value="C:extracellular region"/>
    <property type="evidence" value="ECO:0007669"/>
    <property type="project" value="UniProtKB-SubCell"/>
</dbReference>
<dbReference type="GO" id="GO:0005509">
    <property type="term" value="F:calcium ion binding"/>
    <property type="evidence" value="ECO:0007669"/>
    <property type="project" value="InterPro"/>
</dbReference>
<evidence type="ECO:0000256" key="7">
    <source>
        <dbReference type="ARBA" id="ARBA00022729"/>
    </source>
</evidence>
<dbReference type="PROSITE" id="PS01187">
    <property type="entry name" value="EGF_CA"/>
    <property type="match status" value="4"/>
</dbReference>
<evidence type="ECO:0000256" key="5">
    <source>
        <dbReference type="ARBA" id="ARBA00022583"/>
    </source>
</evidence>
<keyword evidence="3" id="KW-0964">Secreted</keyword>
<dbReference type="EMBL" id="CACRXK020007552">
    <property type="protein sequence ID" value="CAB4012544.1"/>
    <property type="molecule type" value="Genomic_DNA"/>
</dbReference>
<dbReference type="Proteomes" id="UP001152795">
    <property type="component" value="Unassembled WGS sequence"/>
</dbReference>
<feature type="non-terminal residue" evidence="15">
    <location>
        <position position="1"/>
    </location>
</feature>
<evidence type="ECO:0000256" key="13">
    <source>
        <dbReference type="ARBA" id="ARBA00023180"/>
    </source>
</evidence>
<keyword evidence="16" id="KW-1185">Reference proteome</keyword>
<dbReference type="GO" id="GO:0016020">
    <property type="term" value="C:membrane"/>
    <property type="evidence" value="ECO:0007669"/>
    <property type="project" value="UniProtKB-SubCell"/>
</dbReference>
<evidence type="ECO:0000256" key="2">
    <source>
        <dbReference type="ARBA" id="ARBA00004613"/>
    </source>
</evidence>
<dbReference type="Pfam" id="PF14670">
    <property type="entry name" value="FXa_inhibition"/>
    <property type="match status" value="4"/>
</dbReference>
<dbReference type="Pfam" id="PF07645">
    <property type="entry name" value="EGF_CA"/>
    <property type="match status" value="4"/>
</dbReference>
<dbReference type="AlphaFoldDB" id="A0A7D9EMF2"/>
<evidence type="ECO:0000256" key="8">
    <source>
        <dbReference type="ARBA" id="ARBA00022737"/>
    </source>
</evidence>
<reference evidence="15" key="1">
    <citation type="submission" date="2020-04" db="EMBL/GenBank/DDBJ databases">
        <authorList>
            <person name="Alioto T."/>
            <person name="Alioto T."/>
            <person name="Gomez Garrido J."/>
        </authorList>
    </citation>
    <scope>NUCLEOTIDE SEQUENCE</scope>
    <source>
        <strain evidence="15">A484AB</strain>
    </source>
</reference>
<evidence type="ECO:0000256" key="9">
    <source>
        <dbReference type="ARBA" id="ARBA00022989"/>
    </source>
</evidence>
<dbReference type="GO" id="GO:0006897">
    <property type="term" value="P:endocytosis"/>
    <property type="evidence" value="ECO:0007669"/>
    <property type="project" value="UniProtKB-KW"/>
</dbReference>
<dbReference type="SUPFAM" id="SSF57196">
    <property type="entry name" value="EGF/Laminin"/>
    <property type="match status" value="2"/>
</dbReference>
<feature type="disulfide bond" evidence="14">
    <location>
        <begin position="361"/>
        <end position="378"/>
    </location>
</feature>
<sequence length="704" mass="78109">FTGIAPYTSNFCDGFLFSCFVLKIFYFISKSVLCISYKMKYNISDVTLTQKMKYLQNEVRKQKSVKEVTLQFSMIFQIRLKNNNVNFRVICPLSDEDECSLGRNVHHCEHNCTNMPGTYYCTCNHGFQLSANRRTCNDINECVIGGQTICEQECINLPGSFRCSCYEGHEPYPGRSKRCRDINECELDLPDCHTCTNIEGSYQCECNRGFTLSEDKKSCSDIDECLVNNGGCSQLCVNEPGSYKCQCKKGFYPTDSESINCEDINECSGNDGKGNCSYKCSNSIGSFNCSCLNGYRLGDNQLTCFDIDECLINNGGCGQKCVNLPSSYKCACHDGYRKIGKNGADVVCTDIDECADGSHKCDTELGATCVNEVGNYTCLCPSGYFPDWNKCVDVNECLDMTIHSCHHLCVNTPGSFHCTCLEGFSLVRDNKTCIDIDECAESPCSHQCLNLIGSFICLCNNGFHLGNDSRTCLDINECEIVNGICDQICINTNGSHKCECHHGYRLLNNGKTCVDVDECMEETACCDSLCNNHDGGYSCSCQEGHFLSRDNCTCQDTNECLVNNGGCDHNCNNTKGGFSCSCRPGYKKDSSNSSRCVDIDECALENGGCSQICNNSEGSYECHCRPIFKLAADGKTCDHCPTCETFESVIKIIEELQLEVKTLQGKVSQISGAKVSNDDCLYKETTYKNRDHWSDGDCRSCYCQ</sequence>
<dbReference type="PANTHER" id="PTHR47333">
    <property type="entry name" value="VON WILLEBRAND FACTOR C AND EGF DOMAIN-CONTAINING PROTEIN"/>
    <property type="match status" value="1"/>
</dbReference>
<evidence type="ECO:0000256" key="12">
    <source>
        <dbReference type="ARBA" id="ARBA00023170"/>
    </source>
</evidence>
<evidence type="ECO:0000256" key="4">
    <source>
        <dbReference type="ARBA" id="ARBA00022536"/>
    </source>
</evidence>
<dbReference type="PROSITE" id="PS50026">
    <property type="entry name" value="EGF_3"/>
    <property type="match status" value="4"/>
</dbReference>
<evidence type="ECO:0000256" key="1">
    <source>
        <dbReference type="ARBA" id="ARBA00004479"/>
    </source>
</evidence>
<dbReference type="InterPro" id="IPR052080">
    <property type="entry name" value="vWF_C/EGF_Fibrillin"/>
</dbReference>
<dbReference type="FunFam" id="2.10.25.10:FF:000010">
    <property type="entry name" value="Pro-epidermal growth factor"/>
    <property type="match status" value="1"/>
</dbReference>
<evidence type="ECO:0000313" key="16">
    <source>
        <dbReference type="Proteomes" id="UP001152795"/>
    </source>
</evidence>
<dbReference type="Gene3D" id="2.10.25.10">
    <property type="entry name" value="Laminin"/>
    <property type="match status" value="13"/>
</dbReference>
<dbReference type="InterPro" id="IPR009030">
    <property type="entry name" value="Growth_fac_rcpt_cys_sf"/>
</dbReference>
<keyword evidence="8" id="KW-0677">Repeat</keyword>
<keyword evidence="10" id="KW-0472">Membrane</keyword>